<feature type="compositionally biased region" description="Acidic residues" evidence="1">
    <location>
        <begin position="76"/>
        <end position="94"/>
    </location>
</feature>
<organism evidence="2 3">
    <name type="scientific">Chara braunii</name>
    <name type="common">Braun's stonewort</name>
    <dbReference type="NCBI Taxonomy" id="69332"/>
    <lineage>
        <taxon>Eukaryota</taxon>
        <taxon>Viridiplantae</taxon>
        <taxon>Streptophyta</taxon>
        <taxon>Charophyceae</taxon>
        <taxon>Charales</taxon>
        <taxon>Characeae</taxon>
        <taxon>Chara</taxon>
    </lineage>
</organism>
<evidence type="ECO:0000313" key="3">
    <source>
        <dbReference type="Proteomes" id="UP000265515"/>
    </source>
</evidence>
<keyword evidence="3" id="KW-1185">Reference proteome</keyword>
<dbReference type="EMBL" id="BFEA01000525">
    <property type="protein sequence ID" value="GBG85589.1"/>
    <property type="molecule type" value="Genomic_DNA"/>
</dbReference>
<evidence type="ECO:0000256" key="1">
    <source>
        <dbReference type="SAM" id="MobiDB-lite"/>
    </source>
</evidence>
<dbReference type="Proteomes" id="UP000265515">
    <property type="component" value="Unassembled WGS sequence"/>
</dbReference>
<dbReference type="Gramene" id="GBG85589">
    <property type="protein sequence ID" value="GBG85589"/>
    <property type="gene ID" value="CBR_g40318"/>
</dbReference>
<reference evidence="2 3" key="1">
    <citation type="journal article" date="2018" name="Cell">
        <title>The Chara Genome: Secondary Complexity and Implications for Plant Terrestrialization.</title>
        <authorList>
            <person name="Nishiyama T."/>
            <person name="Sakayama H."/>
            <person name="Vries J.D."/>
            <person name="Buschmann H."/>
            <person name="Saint-Marcoux D."/>
            <person name="Ullrich K.K."/>
            <person name="Haas F.B."/>
            <person name="Vanderstraeten L."/>
            <person name="Becker D."/>
            <person name="Lang D."/>
            <person name="Vosolsobe S."/>
            <person name="Rombauts S."/>
            <person name="Wilhelmsson P.K.I."/>
            <person name="Janitza P."/>
            <person name="Kern R."/>
            <person name="Heyl A."/>
            <person name="Rumpler F."/>
            <person name="Villalobos L.I.A.C."/>
            <person name="Clay J.M."/>
            <person name="Skokan R."/>
            <person name="Toyoda A."/>
            <person name="Suzuki Y."/>
            <person name="Kagoshima H."/>
            <person name="Schijlen E."/>
            <person name="Tajeshwar N."/>
            <person name="Catarino B."/>
            <person name="Hetherington A.J."/>
            <person name="Saltykova A."/>
            <person name="Bonnot C."/>
            <person name="Breuninger H."/>
            <person name="Symeonidi A."/>
            <person name="Radhakrishnan G.V."/>
            <person name="Van Nieuwerburgh F."/>
            <person name="Deforce D."/>
            <person name="Chang C."/>
            <person name="Karol K.G."/>
            <person name="Hedrich R."/>
            <person name="Ulvskov P."/>
            <person name="Glockner G."/>
            <person name="Delwiche C.F."/>
            <person name="Petrasek J."/>
            <person name="Van de Peer Y."/>
            <person name="Friml J."/>
            <person name="Beilby M."/>
            <person name="Dolan L."/>
            <person name="Kohara Y."/>
            <person name="Sugano S."/>
            <person name="Fujiyama A."/>
            <person name="Delaux P.-M."/>
            <person name="Quint M."/>
            <person name="TheiBen G."/>
            <person name="Hagemann M."/>
            <person name="Harholt J."/>
            <person name="Dunand C."/>
            <person name="Zachgo S."/>
            <person name="Langdale J."/>
            <person name="Maumus F."/>
            <person name="Straeten D.V.D."/>
            <person name="Gould S.B."/>
            <person name="Rensing S.A."/>
        </authorList>
    </citation>
    <scope>NUCLEOTIDE SEQUENCE [LARGE SCALE GENOMIC DNA]</scope>
    <source>
        <strain evidence="2 3">S276</strain>
    </source>
</reference>
<gene>
    <name evidence="2" type="ORF">CBR_g40318</name>
</gene>
<comment type="caution">
    <text evidence="2">The sequence shown here is derived from an EMBL/GenBank/DDBJ whole genome shotgun (WGS) entry which is preliminary data.</text>
</comment>
<sequence>MATGPPPTDAFVQGLAAPASPLQGQPLDLVEQSSEATKYDDDVMRRQATPQHRLQGGASAVDEEGEEGELAKAGGEEDDEGNEGDADGEDDNMDNDGNVGGDGVEENRFSHCERRRKDHNAQEWHVDDAFDIGDARAKKWQNFPRASMGKACEKAFVKQTLENQYSKGWSNKLRGYMNLATSTDVVWSLVERFFAIFEEGKLPIGDGKIPLDMPGTMEGRLSGLYTDESKGQRILYHCIYARDSPEGSTVSQKDLCPLYFKNFGDMTCREREVALLLLMKGKVVVTNVKVSPPRVSTECLLDIMHKERYMVRLFNYVVFHAEGRADDEWNDDFFMSCKDLEERYGPKRLCATEWDTEREKLHSNKVKMVPRRLGGVEEVRQGAGLGLMETMYKETRSPFHFKVFM</sequence>
<name>A0A388LTK8_CHABU</name>
<dbReference type="AlphaFoldDB" id="A0A388LTK8"/>
<feature type="region of interest" description="Disordered" evidence="1">
    <location>
        <begin position="1"/>
        <end position="106"/>
    </location>
</feature>
<accession>A0A388LTK8</accession>
<proteinExistence type="predicted"/>
<protein>
    <submittedName>
        <fullName evidence="2">Uncharacterized protein</fullName>
    </submittedName>
</protein>
<evidence type="ECO:0000313" key="2">
    <source>
        <dbReference type="EMBL" id="GBG85589.1"/>
    </source>
</evidence>